<dbReference type="AlphaFoldDB" id="I2GZH0"/>
<feature type="domain" description="HECT" evidence="8">
    <location>
        <begin position="645"/>
        <end position="964"/>
    </location>
</feature>
<comment type="catalytic activity">
    <reaction evidence="1">
        <text>S-ubiquitinyl-[E2 ubiquitin-conjugating enzyme]-L-cysteine + [acceptor protein]-L-lysine = [E2 ubiquitin-conjugating enzyme]-L-cysteine + N(6)-ubiquitinyl-[acceptor protein]-L-lysine.</text>
        <dbReference type="EC" id="2.3.2.26"/>
    </reaction>
</comment>
<protein>
    <recommendedName>
        <fullName evidence="2">HECT-type E3 ubiquitin transferase</fullName>
        <ecNumber evidence="2">2.3.2.26</ecNumber>
    </recommendedName>
</protein>
<evidence type="ECO:0000256" key="3">
    <source>
        <dbReference type="ARBA" id="ARBA00022679"/>
    </source>
</evidence>
<name>I2GZH0_HENB6</name>
<evidence type="ECO:0000256" key="4">
    <source>
        <dbReference type="ARBA" id="ARBA00022786"/>
    </source>
</evidence>
<dbReference type="GO" id="GO:0000209">
    <property type="term" value="P:protein polyubiquitination"/>
    <property type="evidence" value="ECO:0007669"/>
    <property type="project" value="EnsemblFungi"/>
</dbReference>
<evidence type="ECO:0000256" key="7">
    <source>
        <dbReference type="SAM" id="MobiDB-lite"/>
    </source>
</evidence>
<dbReference type="GO" id="GO:0071629">
    <property type="term" value="P:cytoplasm protein quality control by the ubiquitin-proteasome system"/>
    <property type="evidence" value="ECO:0007669"/>
    <property type="project" value="EnsemblFungi"/>
</dbReference>
<dbReference type="SMART" id="SM00119">
    <property type="entry name" value="HECTc"/>
    <property type="match status" value="1"/>
</dbReference>
<evidence type="ECO:0000256" key="6">
    <source>
        <dbReference type="SAM" id="Coils"/>
    </source>
</evidence>
<dbReference type="Gene3D" id="3.90.1750.10">
    <property type="entry name" value="Hect, E3 ligase catalytic domains"/>
    <property type="match status" value="1"/>
</dbReference>
<keyword evidence="10" id="KW-1185">Reference proteome</keyword>
<evidence type="ECO:0000256" key="5">
    <source>
        <dbReference type="PROSITE-ProRule" id="PRU00104"/>
    </source>
</evidence>
<dbReference type="KEGG" id="tbl:TBLA_0B07030"/>
<dbReference type="FunFam" id="3.30.2410.10:FF:000011">
    <property type="entry name" value="Putative Ubiquitin-protein ligase E3C"/>
    <property type="match status" value="1"/>
</dbReference>
<dbReference type="HOGENOM" id="CLU_002173_2_3_1"/>
<dbReference type="CDD" id="cd00078">
    <property type="entry name" value="HECTc"/>
    <property type="match status" value="1"/>
</dbReference>
<dbReference type="InterPro" id="IPR000569">
    <property type="entry name" value="HECT_dom"/>
</dbReference>
<dbReference type="EC" id="2.3.2.26" evidence="2"/>
<keyword evidence="6" id="KW-0175">Coiled coil</keyword>
<dbReference type="OrthoDB" id="8068875at2759"/>
<dbReference type="Gene3D" id="3.30.2410.10">
    <property type="entry name" value="Hect, E3 ligase catalytic domain"/>
    <property type="match status" value="1"/>
</dbReference>
<feature type="active site" description="Glycyl thioester intermediate" evidence="5">
    <location>
        <position position="932"/>
    </location>
</feature>
<gene>
    <name evidence="9" type="primary">TBLA0B07030</name>
    <name evidence="9" type="ORF">TBLA_0B07030</name>
</gene>
<dbReference type="PROSITE" id="PS50237">
    <property type="entry name" value="HECT"/>
    <property type="match status" value="1"/>
</dbReference>
<dbReference type="InParanoid" id="I2GZH0"/>
<proteinExistence type="predicted"/>
<dbReference type="EMBL" id="HE806317">
    <property type="protein sequence ID" value="CCH59522.1"/>
    <property type="molecule type" value="Genomic_DNA"/>
</dbReference>
<evidence type="ECO:0000259" key="8">
    <source>
        <dbReference type="PROSITE" id="PS50237"/>
    </source>
</evidence>
<dbReference type="eggNOG" id="KOG0942">
    <property type="taxonomic scope" value="Eukaryota"/>
</dbReference>
<dbReference type="RefSeq" id="XP_004179041.1">
    <property type="nucleotide sequence ID" value="XM_004178993.1"/>
</dbReference>
<dbReference type="GO" id="GO:0005829">
    <property type="term" value="C:cytosol"/>
    <property type="evidence" value="ECO:0007669"/>
    <property type="project" value="EnsemblFungi"/>
</dbReference>
<dbReference type="GO" id="GO:0010994">
    <property type="term" value="P:free ubiquitin chain polymerization"/>
    <property type="evidence" value="ECO:0007669"/>
    <property type="project" value="EnsemblFungi"/>
</dbReference>
<dbReference type="Pfam" id="PF00632">
    <property type="entry name" value="HECT"/>
    <property type="match status" value="1"/>
</dbReference>
<sequence>MLNFTGQTRRRNINLGNRNRTTKNDLLQNAQREREKRANEKLQNTMITRIQKKIRMYQQRMKTVNLLLNKITVHQAKGFFLVYGGTILQFFARESFLKLCKLTKNGLHLTGDSFSNIQICNMMLLTEDSEILELLLDMINISQHIDLSYFLHGINNYFEKSPIENFKISQKISKIIEKWITLDKSTLTSLYCKDICKMRTPMNYLFVINELIRKNLIPITIYEDLYEVTDIIRLLNNLVAIKQIQISQSGAEEEEEKENNNTLILIITKCLDKISPEIAENYQKELQPILDIISQKTYIDQIYLISQSQNNNIQNYDIFLLLLMFNRDIDSRYSLLITLLGNPFILSSLMSKFGKTPTTTEVNSNQFQLLVQLLDFKLTLMTDHELLYGDTKNQMHNDTNQTSTISLIELKNFTIELKNVIFRTIWENGQTNQLTENQYNDCLNLLKKIYLKDSRTRMFQTINETVNRNGKTNDETKDFWSINDKDFQRINISNEMNEYEHKYRVLINENEEEEDYEDDGDVVMKQGNDRSYNKETISRVILNIFSNSSSFKTYNKQYKKLRILIEVPFFIPFHERIELFNLFIAMDKSRLRINDEEDGGININNLTSFLTGTRSSISMRQHATISRKNLLKDAFESFNKIGERFKGKLSVQFKNEFDEIEVGIDGGGISKEFLTSLCAESFNGDSRLFQNNEQYEIYPKVEGIKSEDMRYYWFLGKVIGKCLYEHTLVDVQFAPFFLRKLLNYKNQFKSNIDDLNNYDPTIYENLMKLIHMNEEELMTMDLSFKKNGEDEKVNKRNVIRYLMEYCNRKLNEELNRQTRAFHGGLSVIIAPHWMDMFNSIELQELISGDGNDIDLMDLKNNINYGIYDQKDLTIQYLWEVLEEMDSKERLKFVKFVTSIPRAPLQGFGSLNPKFGIHNAGDNTNLLPTASTCVNLLKLPNYRNKELLRSKLLYAINAGAGFDLS</sequence>
<dbReference type="GO" id="GO:0036503">
    <property type="term" value="P:ERAD pathway"/>
    <property type="evidence" value="ECO:0007669"/>
    <property type="project" value="EnsemblFungi"/>
</dbReference>
<keyword evidence="4 5" id="KW-0833">Ubl conjugation pathway</keyword>
<dbReference type="Gene3D" id="3.30.2160.10">
    <property type="entry name" value="Hect, E3 ligase catalytic domain"/>
    <property type="match status" value="1"/>
</dbReference>
<dbReference type="STRING" id="1071380.I2GZH0"/>
<feature type="region of interest" description="Disordered" evidence="7">
    <location>
        <begin position="1"/>
        <end position="25"/>
    </location>
</feature>
<dbReference type="Proteomes" id="UP000002866">
    <property type="component" value="Chromosome 2"/>
</dbReference>
<dbReference type="PANTHER" id="PTHR45700">
    <property type="entry name" value="UBIQUITIN-PROTEIN LIGASE E3C"/>
    <property type="match status" value="1"/>
</dbReference>
<keyword evidence="3" id="KW-0808">Transferase</keyword>
<dbReference type="OMA" id="IIAPHWM"/>
<dbReference type="GO" id="GO:0034605">
    <property type="term" value="P:cellular response to heat"/>
    <property type="evidence" value="ECO:0007669"/>
    <property type="project" value="EnsemblFungi"/>
</dbReference>
<dbReference type="GO" id="GO:0000502">
    <property type="term" value="C:proteasome complex"/>
    <property type="evidence" value="ECO:0007669"/>
    <property type="project" value="EnsemblFungi"/>
</dbReference>
<evidence type="ECO:0000313" key="9">
    <source>
        <dbReference type="EMBL" id="CCH59522.1"/>
    </source>
</evidence>
<reference evidence="9 10" key="1">
    <citation type="journal article" date="2011" name="Proc. Natl. Acad. Sci. U.S.A.">
        <title>Evolutionary erosion of yeast sex chromosomes by mating-type switching accidents.</title>
        <authorList>
            <person name="Gordon J.L."/>
            <person name="Armisen D."/>
            <person name="Proux-Wera E."/>
            <person name="Oheigeartaigh S.S."/>
            <person name="Byrne K.P."/>
            <person name="Wolfe K.H."/>
        </authorList>
    </citation>
    <scope>NUCLEOTIDE SEQUENCE [LARGE SCALE GENOMIC DNA]</scope>
    <source>
        <strain evidence="10">ATCC 34711 / CBS 6284 / DSM 70876 / NBRC 10599 / NRRL Y-10934 / UCD 77-7</strain>
    </source>
</reference>
<dbReference type="PANTHER" id="PTHR45700:SF2">
    <property type="entry name" value="UBIQUITIN-PROTEIN LIGASE E3C"/>
    <property type="match status" value="1"/>
</dbReference>
<dbReference type="SUPFAM" id="SSF56204">
    <property type="entry name" value="Hect, E3 ligase catalytic domain"/>
    <property type="match status" value="1"/>
</dbReference>
<organism evidence="9 10">
    <name type="scientific">Henningerozyma blattae (strain ATCC 34711 / CBS 6284 / DSM 70876 / NBRC 10599 / NRRL Y-10934 / UCD 77-7)</name>
    <name type="common">Yeast</name>
    <name type="synonym">Tetrapisispora blattae</name>
    <dbReference type="NCBI Taxonomy" id="1071380"/>
    <lineage>
        <taxon>Eukaryota</taxon>
        <taxon>Fungi</taxon>
        <taxon>Dikarya</taxon>
        <taxon>Ascomycota</taxon>
        <taxon>Saccharomycotina</taxon>
        <taxon>Saccharomycetes</taxon>
        <taxon>Saccharomycetales</taxon>
        <taxon>Saccharomycetaceae</taxon>
        <taxon>Henningerozyma</taxon>
    </lineage>
</organism>
<dbReference type="InterPro" id="IPR035983">
    <property type="entry name" value="Hect_E3_ubiquitin_ligase"/>
</dbReference>
<dbReference type="GO" id="GO:0005634">
    <property type="term" value="C:nucleus"/>
    <property type="evidence" value="ECO:0007669"/>
    <property type="project" value="EnsemblFungi"/>
</dbReference>
<evidence type="ECO:0000256" key="1">
    <source>
        <dbReference type="ARBA" id="ARBA00000885"/>
    </source>
</evidence>
<evidence type="ECO:0000256" key="2">
    <source>
        <dbReference type="ARBA" id="ARBA00012485"/>
    </source>
</evidence>
<dbReference type="GeneID" id="14494433"/>
<dbReference type="InterPro" id="IPR044611">
    <property type="entry name" value="E3A/B/C-like"/>
</dbReference>
<dbReference type="FunCoup" id="I2GZH0">
    <property type="interactions" value="458"/>
</dbReference>
<accession>I2GZH0</accession>
<dbReference type="GO" id="GO:0034450">
    <property type="term" value="F:ubiquitin-ubiquitin ligase activity"/>
    <property type="evidence" value="ECO:0007669"/>
    <property type="project" value="EnsemblFungi"/>
</dbReference>
<evidence type="ECO:0000313" key="10">
    <source>
        <dbReference type="Proteomes" id="UP000002866"/>
    </source>
</evidence>
<feature type="coiled-coil region" evidence="6">
    <location>
        <begin position="489"/>
        <end position="516"/>
    </location>
</feature>